<sequence length="112" mass="13150">MNNQTVKPEQTRLGLLFAKPKADKAHTIWKSLVGPYFRSQVTKTENYWDFEKSYIMFRITVKLPLNKRKKTSQISGGLMLCFRLLFIKTKKGSKSFEKGQRFRLSLTKKQKS</sequence>
<reference evidence="2" key="1">
    <citation type="submission" date="2015-01" db="EMBL/GenBank/DDBJ databases">
        <authorList>
            <person name="Aksoy S."/>
            <person name="Warren W."/>
            <person name="Wilson R.K."/>
        </authorList>
    </citation>
    <scope>NUCLEOTIDE SEQUENCE [LARGE SCALE GENOMIC DNA]</scope>
    <source>
        <strain evidence="2">IAEA</strain>
    </source>
</reference>
<organism evidence="1 2">
    <name type="scientific">Glossina palpalis gambiensis</name>
    <dbReference type="NCBI Taxonomy" id="67801"/>
    <lineage>
        <taxon>Eukaryota</taxon>
        <taxon>Metazoa</taxon>
        <taxon>Ecdysozoa</taxon>
        <taxon>Arthropoda</taxon>
        <taxon>Hexapoda</taxon>
        <taxon>Insecta</taxon>
        <taxon>Pterygota</taxon>
        <taxon>Neoptera</taxon>
        <taxon>Endopterygota</taxon>
        <taxon>Diptera</taxon>
        <taxon>Brachycera</taxon>
        <taxon>Muscomorpha</taxon>
        <taxon>Hippoboscoidea</taxon>
        <taxon>Glossinidae</taxon>
        <taxon>Glossina</taxon>
    </lineage>
</organism>
<dbReference type="AlphaFoldDB" id="A0A1B0B798"/>
<proteinExistence type="predicted"/>
<accession>A0A1B0B798</accession>
<dbReference type="EMBL" id="JXJN01009451">
    <property type="status" value="NOT_ANNOTATED_CDS"/>
    <property type="molecule type" value="Genomic_DNA"/>
</dbReference>
<evidence type="ECO:0000313" key="1">
    <source>
        <dbReference type="EnsemblMetazoa" id="GPPI021146-PA"/>
    </source>
</evidence>
<keyword evidence="2" id="KW-1185">Reference proteome</keyword>
<dbReference type="Proteomes" id="UP000092460">
    <property type="component" value="Unassembled WGS sequence"/>
</dbReference>
<dbReference type="VEuPathDB" id="VectorBase:GPPI021146"/>
<protein>
    <submittedName>
        <fullName evidence="1">Uncharacterized protein</fullName>
    </submittedName>
</protein>
<evidence type="ECO:0000313" key="2">
    <source>
        <dbReference type="Proteomes" id="UP000092460"/>
    </source>
</evidence>
<dbReference type="EnsemblMetazoa" id="GPPI021146-RA">
    <property type="protein sequence ID" value="GPPI021146-PA"/>
    <property type="gene ID" value="GPPI021146"/>
</dbReference>
<reference evidence="1" key="2">
    <citation type="submission" date="2020-05" db="UniProtKB">
        <authorList>
            <consortium name="EnsemblMetazoa"/>
        </authorList>
    </citation>
    <scope>IDENTIFICATION</scope>
    <source>
        <strain evidence="1">IAEA</strain>
    </source>
</reference>
<name>A0A1B0B798_9MUSC</name>